<name>A0A143PN46_LUTPR</name>
<dbReference type="Proteomes" id="UP000076079">
    <property type="component" value="Chromosome"/>
</dbReference>
<dbReference type="KEGG" id="abac:LuPra_03285"/>
<feature type="domain" description="DUF218" evidence="1">
    <location>
        <begin position="74"/>
        <end position="158"/>
    </location>
</feature>
<evidence type="ECO:0000313" key="3">
    <source>
        <dbReference type="Proteomes" id="UP000076079"/>
    </source>
</evidence>
<gene>
    <name evidence="2" type="ORF">LuPra_03285</name>
</gene>
<proteinExistence type="predicted"/>
<dbReference type="Pfam" id="PF02698">
    <property type="entry name" value="DUF218"/>
    <property type="match status" value="1"/>
</dbReference>
<dbReference type="AlphaFoldDB" id="A0A143PN46"/>
<evidence type="ECO:0000313" key="2">
    <source>
        <dbReference type="EMBL" id="AMY10057.1"/>
    </source>
</evidence>
<reference evidence="2 3" key="1">
    <citation type="journal article" date="2016" name="Genome Announc.">
        <title>First Complete Genome Sequence of a Subdivision 6 Acidobacterium Strain.</title>
        <authorList>
            <person name="Huang S."/>
            <person name="Vieira S."/>
            <person name="Bunk B."/>
            <person name="Riedel T."/>
            <person name="Sproer C."/>
            <person name="Overmann J."/>
        </authorList>
    </citation>
    <scope>NUCLEOTIDE SEQUENCE [LARGE SCALE GENOMIC DNA]</scope>
    <source>
        <strain evidence="3">DSM 100886 HEG_-6_39</strain>
    </source>
</reference>
<evidence type="ECO:0000259" key="1">
    <source>
        <dbReference type="Pfam" id="PF02698"/>
    </source>
</evidence>
<dbReference type="RefSeq" id="WP_234800945.1">
    <property type="nucleotide sequence ID" value="NZ_CP015136.1"/>
</dbReference>
<keyword evidence="3" id="KW-1185">Reference proteome</keyword>
<protein>
    <recommendedName>
        <fullName evidence="1">DUF218 domain-containing protein</fullName>
    </recommendedName>
</protein>
<sequence length="201" mass="22800">MTLVALVAGSPAPSWWLIREAPLDYPDAILSLTSHERERFQETASQARQWPAATVLLAIPRVIGKYNCDACPYRIGWLESLGVPRSRIVVLTPPTENTREEIRVAAKWLEDRRLTRLLLVTSPHHTRRVRVLAAAYAGRLRLGTVACPVAGGVPTLWWTRHYDRFYVTYELAALAAGWWRHGEPPWLDYATPGRISADPRR</sequence>
<dbReference type="EMBL" id="CP015136">
    <property type="protein sequence ID" value="AMY10057.1"/>
    <property type="molecule type" value="Genomic_DNA"/>
</dbReference>
<dbReference type="CDD" id="cd06259">
    <property type="entry name" value="YdcF-like"/>
    <property type="match status" value="1"/>
</dbReference>
<dbReference type="STRING" id="1855912.LuPra_03285"/>
<dbReference type="InterPro" id="IPR003848">
    <property type="entry name" value="DUF218"/>
</dbReference>
<accession>A0A143PN46</accession>
<organism evidence="2 3">
    <name type="scientific">Luteitalea pratensis</name>
    <dbReference type="NCBI Taxonomy" id="1855912"/>
    <lineage>
        <taxon>Bacteria</taxon>
        <taxon>Pseudomonadati</taxon>
        <taxon>Acidobacteriota</taxon>
        <taxon>Vicinamibacteria</taxon>
        <taxon>Vicinamibacterales</taxon>
        <taxon>Vicinamibacteraceae</taxon>
        <taxon>Luteitalea</taxon>
    </lineage>
</organism>
<reference evidence="3" key="2">
    <citation type="submission" date="2016-04" db="EMBL/GenBank/DDBJ databases">
        <title>First Complete Genome Sequence of a Subdivision 6 Acidobacterium.</title>
        <authorList>
            <person name="Huang S."/>
            <person name="Vieira S."/>
            <person name="Bunk B."/>
            <person name="Riedel T."/>
            <person name="Sproeer C."/>
            <person name="Overmann J."/>
        </authorList>
    </citation>
    <scope>NUCLEOTIDE SEQUENCE [LARGE SCALE GENOMIC DNA]</scope>
    <source>
        <strain evidence="3">DSM 100886 HEG_-6_39</strain>
    </source>
</reference>